<dbReference type="InterPro" id="IPR045864">
    <property type="entry name" value="aa-tRNA-synth_II/BPL/LPL"/>
</dbReference>
<dbReference type="InParanoid" id="A0A6I8TC08"/>
<dbReference type="PRINTS" id="PR00981">
    <property type="entry name" value="TRNASYNTHSER"/>
</dbReference>
<evidence type="ECO:0000256" key="8">
    <source>
        <dbReference type="PIRSR" id="PIRSR001529-1"/>
    </source>
</evidence>
<dbReference type="AlphaFoldDB" id="A0A6I8TC08"/>
<name>A0A6I8TC08_AEDAE</name>
<organism evidence="11 12">
    <name type="scientific">Aedes aegypti</name>
    <name type="common">Yellowfever mosquito</name>
    <name type="synonym">Culex aegypti</name>
    <dbReference type="NCBI Taxonomy" id="7159"/>
    <lineage>
        <taxon>Eukaryota</taxon>
        <taxon>Metazoa</taxon>
        <taxon>Ecdysozoa</taxon>
        <taxon>Arthropoda</taxon>
        <taxon>Hexapoda</taxon>
        <taxon>Insecta</taxon>
        <taxon>Pterygota</taxon>
        <taxon>Neoptera</taxon>
        <taxon>Endopterygota</taxon>
        <taxon>Diptera</taxon>
        <taxon>Nematocera</taxon>
        <taxon>Culicoidea</taxon>
        <taxon>Culicidae</taxon>
        <taxon>Culicinae</taxon>
        <taxon>Aedini</taxon>
        <taxon>Aedes</taxon>
        <taxon>Stegomyia</taxon>
    </lineage>
</organism>
<dbReference type="GO" id="GO:0004828">
    <property type="term" value="F:serine-tRNA ligase activity"/>
    <property type="evidence" value="ECO:0007669"/>
    <property type="project" value="UniProtKB-EC"/>
</dbReference>
<dbReference type="InterPro" id="IPR002314">
    <property type="entry name" value="aa-tRNA-synt_IIb"/>
</dbReference>
<feature type="site" description="Important for serine binding" evidence="8">
    <location>
        <position position="403"/>
    </location>
</feature>
<feature type="binding site" evidence="8">
    <location>
        <position position="280"/>
    </location>
    <ligand>
        <name>L-serine</name>
        <dbReference type="ChEBI" id="CHEBI:33384"/>
    </ligand>
</feature>
<protein>
    <recommendedName>
        <fullName evidence="2">serine--tRNA ligase</fullName>
        <ecNumber evidence="2">6.1.1.11</ecNumber>
    </recommendedName>
    <alternativeName>
        <fullName evidence="7">Seryl-tRNA synthetase</fullName>
    </alternativeName>
</protein>
<reference evidence="11" key="2">
    <citation type="submission" date="2020-05" db="UniProtKB">
        <authorList>
            <consortium name="EnsemblMetazoa"/>
        </authorList>
    </citation>
    <scope>IDENTIFICATION</scope>
    <source>
        <strain evidence="11">LVP_AGWG</strain>
    </source>
</reference>
<keyword evidence="6" id="KW-0030">Aminoacyl-tRNA synthetase</keyword>
<accession>A0A6I8TC08</accession>
<dbReference type="Proteomes" id="UP000008820">
    <property type="component" value="Chromosome 1"/>
</dbReference>
<feature type="binding site" evidence="8">
    <location>
        <position position="401"/>
    </location>
    <ligand>
        <name>L-serine</name>
        <dbReference type="ChEBI" id="CHEBI:33384"/>
    </ligand>
</feature>
<feature type="binding site" evidence="8">
    <location>
        <position position="302"/>
    </location>
    <ligand>
        <name>L-serine</name>
        <dbReference type="ChEBI" id="CHEBI:33384"/>
    </ligand>
</feature>
<dbReference type="SUPFAM" id="SSF55681">
    <property type="entry name" value="Class II aaRS and biotin synthetases"/>
    <property type="match status" value="1"/>
</dbReference>
<gene>
    <name evidence="11" type="primary">5567104</name>
</gene>
<dbReference type="OrthoDB" id="10264585at2759"/>
<dbReference type="SMR" id="A0A6I8TC08"/>
<evidence type="ECO:0000256" key="9">
    <source>
        <dbReference type="PIRSR" id="PIRSR001529-2"/>
    </source>
</evidence>
<evidence type="ECO:0000256" key="1">
    <source>
        <dbReference type="ARBA" id="ARBA00010728"/>
    </source>
</evidence>
<keyword evidence="12" id="KW-1185">Reference proteome</keyword>
<dbReference type="PROSITE" id="PS50862">
    <property type="entry name" value="AA_TRNA_LIGASE_II"/>
    <property type="match status" value="1"/>
</dbReference>
<evidence type="ECO:0000256" key="2">
    <source>
        <dbReference type="ARBA" id="ARBA00012840"/>
    </source>
</evidence>
<feature type="binding site" evidence="8">
    <location>
        <position position="249"/>
    </location>
    <ligand>
        <name>L-serine</name>
        <dbReference type="ChEBI" id="CHEBI:33384"/>
    </ligand>
</feature>
<evidence type="ECO:0000259" key="10">
    <source>
        <dbReference type="PROSITE" id="PS50862"/>
    </source>
</evidence>
<proteinExistence type="inferred from homology"/>
<evidence type="ECO:0000313" key="12">
    <source>
        <dbReference type="Proteomes" id="UP000008820"/>
    </source>
</evidence>
<dbReference type="NCBIfam" id="TIGR00414">
    <property type="entry name" value="serS"/>
    <property type="match status" value="1"/>
</dbReference>
<keyword evidence="3" id="KW-0436">Ligase</keyword>
<dbReference type="PIRSF" id="PIRSF001529">
    <property type="entry name" value="Ser-tRNA-synth_IIa"/>
    <property type="match status" value="1"/>
</dbReference>
<dbReference type="EnsemblMetazoa" id="AAEL005831-RB">
    <property type="protein sequence ID" value="AAEL005831-PB"/>
    <property type="gene ID" value="AAEL005831"/>
</dbReference>
<dbReference type="FunFam" id="3.30.930.10:FF:000078">
    <property type="entry name" value="Seryl-tRNA synthetase"/>
    <property type="match status" value="1"/>
</dbReference>
<dbReference type="EC" id="6.1.1.11" evidence="2"/>
<keyword evidence="4" id="KW-0547">Nucleotide-binding</keyword>
<evidence type="ECO:0000313" key="11">
    <source>
        <dbReference type="EnsemblMetazoa" id="AAEL005831-PB"/>
    </source>
</evidence>
<feature type="binding site" evidence="9">
    <location>
        <begin position="280"/>
        <end position="282"/>
    </location>
    <ligand>
        <name>ATP</name>
        <dbReference type="ChEBI" id="CHEBI:30616"/>
    </ligand>
</feature>
<dbReference type="GO" id="GO:0005524">
    <property type="term" value="F:ATP binding"/>
    <property type="evidence" value="ECO:0007669"/>
    <property type="project" value="UniProtKB-KW"/>
</dbReference>
<evidence type="ECO:0000256" key="5">
    <source>
        <dbReference type="ARBA" id="ARBA00022840"/>
    </source>
</evidence>
<feature type="binding site" evidence="9">
    <location>
        <begin position="295"/>
        <end position="298"/>
    </location>
    <ligand>
        <name>ATP</name>
        <dbReference type="ChEBI" id="CHEBI:30616"/>
    </ligand>
</feature>
<dbReference type="PANTHER" id="PTHR11778">
    <property type="entry name" value="SERYL-TRNA SYNTHETASE"/>
    <property type="match status" value="1"/>
</dbReference>
<dbReference type="InterPro" id="IPR006195">
    <property type="entry name" value="aa-tRNA-synth_II"/>
</dbReference>
<evidence type="ECO:0000256" key="7">
    <source>
        <dbReference type="ARBA" id="ARBA00031113"/>
    </source>
</evidence>
<keyword evidence="5 9" id="KW-0067">ATP-binding</keyword>
<sequence length="462" mass="53203">MILLSTRCFTFKILQTLLQTKFVRSVHYEAQEKHSISDHSNSSRHEIGSHKFKLQQADYDTGYLLNPENVRQIQANVEHRKGIGNIQLVHELNKQIKSLPVEESVNRNRLNDQLQEELGKIPNKTHPDVLNYGTEPKVLKYYNEKPQFGSKHVFEFSEMAKKINLFRMEKLGNFTGHKSYYLTSDLAELEQALIQYAVKKLLANKFKLITVPDILPARVIESCGMNTHGERNQIYKLNYPHETLCLSGTSEMALAGYFAGTITEESQLPLKLTAVSRCFRAETSGLHDEKGIYRVHQFTKVEMFSVCRPDQSEAILEEFRDIEVELFDALGLHFQLLDMPACELGAPAYRKYDIEAWMPGRGMYGEISSCSDCTDYQARRLGIRYRLEADDSQLRYAHTVNGTACAIPRMLIALLENFQNPDYTITIPAPLRPFMRDKKRISRKKLLPELKLTKRLTQEEIC</sequence>
<reference evidence="11 12" key="1">
    <citation type="submission" date="2017-06" db="EMBL/GenBank/DDBJ databases">
        <title>Aedes aegypti genome working group (AGWG) sequencing and assembly.</title>
        <authorList>
            <consortium name="Aedes aegypti Genome Working Group (AGWG)"/>
            <person name="Matthews B.J."/>
        </authorList>
    </citation>
    <scope>NUCLEOTIDE SEQUENCE [LARGE SCALE GENOMIC DNA]</scope>
    <source>
        <strain evidence="11 12">LVP_AGWG</strain>
    </source>
</reference>
<evidence type="ECO:0000256" key="3">
    <source>
        <dbReference type="ARBA" id="ARBA00022598"/>
    </source>
</evidence>
<dbReference type="InterPro" id="IPR002317">
    <property type="entry name" value="Ser-tRNA-ligase_type_1"/>
</dbReference>
<dbReference type="GO" id="GO:0006434">
    <property type="term" value="P:seryl-tRNA aminoacylation"/>
    <property type="evidence" value="ECO:0007669"/>
    <property type="project" value="InterPro"/>
</dbReference>
<evidence type="ECO:0000256" key="4">
    <source>
        <dbReference type="ARBA" id="ARBA00022741"/>
    </source>
</evidence>
<comment type="similarity">
    <text evidence="1">Belongs to the class-II aminoacyl-tRNA synthetase family. Type-1 seryl-tRNA synthetase subfamily.</text>
</comment>
<evidence type="ECO:0000256" key="6">
    <source>
        <dbReference type="ARBA" id="ARBA00023146"/>
    </source>
</evidence>
<dbReference type="Pfam" id="PF00587">
    <property type="entry name" value="tRNA-synt_2b"/>
    <property type="match status" value="1"/>
</dbReference>
<dbReference type="FunCoup" id="A0A6I8TC08">
    <property type="interactions" value="599"/>
</dbReference>
<dbReference type="Gene3D" id="3.30.930.10">
    <property type="entry name" value="Bira Bifunctional Protein, Domain 2"/>
    <property type="match status" value="1"/>
</dbReference>
<feature type="binding site" evidence="9">
    <location>
        <begin position="366"/>
        <end position="369"/>
    </location>
    <ligand>
        <name>ATP</name>
        <dbReference type="ChEBI" id="CHEBI:30616"/>
    </ligand>
</feature>
<feature type="domain" description="Aminoacyl-transfer RNA synthetases class-II family profile" evidence="10">
    <location>
        <begin position="189"/>
        <end position="428"/>
    </location>
</feature>